<dbReference type="InterPro" id="IPR051708">
    <property type="entry name" value="Plant_Aspart_Prot_A1"/>
</dbReference>
<dbReference type="PANTHER" id="PTHR47967:SF70">
    <property type="entry name" value="ASPARTIC PROTEINASE CDR1-LIKE"/>
    <property type="match status" value="1"/>
</dbReference>
<feature type="domain" description="Peptidase A1" evidence="6">
    <location>
        <begin position="97"/>
        <end position="439"/>
    </location>
</feature>
<dbReference type="SUPFAM" id="SSF50630">
    <property type="entry name" value="Acid proteases"/>
    <property type="match status" value="1"/>
</dbReference>
<accession>A0AAP0MIA3</accession>
<dbReference type="PROSITE" id="PS51767">
    <property type="entry name" value="PEPTIDASE_A1"/>
    <property type="match status" value="1"/>
</dbReference>
<protein>
    <recommendedName>
        <fullName evidence="6">Peptidase A1 domain-containing protein</fullName>
    </recommendedName>
</protein>
<dbReference type="GO" id="GO:0005576">
    <property type="term" value="C:extracellular region"/>
    <property type="evidence" value="ECO:0007669"/>
    <property type="project" value="TreeGrafter"/>
</dbReference>
<evidence type="ECO:0000313" key="8">
    <source>
        <dbReference type="Proteomes" id="UP001428341"/>
    </source>
</evidence>
<dbReference type="EMBL" id="JBCGBO010000004">
    <property type="protein sequence ID" value="KAK9209613.1"/>
    <property type="molecule type" value="Genomic_DNA"/>
</dbReference>
<comment type="caution">
    <text evidence="7">The sequence shown here is derived from an EMBL/GenBank/DDBJ whole genome shotgun (WGS) entry which is preliminary data.</text>
</comment>
<dbReference type="InterPro" id="IPR021109">
    <property type="entry name" value="Peptidase_aspartic_dom_sf"/>
</dbReference>
<dbReference type="CDD" id="cd05476">
    <property type="entry name" value="pepsin_A_like_plant"/>
    <property type="match status" value="1"/>
</dbReference>
<dbReference type="Proteomes" id="UP001428341">
    <property type="component" value="Unassembled WGS sequence"/>
</dbReference>
<keyword evidence="4" id="KW-0378">Hydrolase</keyword>
<gene>
    <name evidence="7" type="ORF">WN944_001980</name>
</gene>
<proteinExistence type="inferred from homology"/>
<dbReference type="PANTHER" id="PTHR47967">
    <property type="entry name" value="OS07G0603500 PROTEIN-RELATED"/>
    <property type="match status" value="1"/>
</dbReference>
<dbReference type="Pfam" id="PF14543">
    <property type="entry name" value="TAXi_N"/>
    <property type="match status" value="1"/>
</dbReference>
<keyword evidence="2" id="KW-0645">Protease</keyword>
<comment type="similarity">
    <text evidence="1">Belongs to the peptidase A1 family.</text>
</comment>
<evidence type="ECO:0000256" key="2">
    <source>
        <dbReference type="ARBA" id="ARBA00022670"/>
    </source>
</evidence>
<name>A0AAP0MIA3_9ROSI</name>
<dbReference type="Gene3D" id="2.40.70.10">
    <property type="entry name" value="Acid Proteases"/>
    <property type="match status" value="2"/>
</dbReference>
<dbReference type="InterPro" id="IPR034161">
    <property type="entry name" value="Pepsin-like_plant"/>
</dbReference>
<dbReference type="AlphaFoldDB" id="A0AAP0MIA3"/>
<keyword evidence="3" id="KW-0064">Aspartyl protease</keyword>
<dbReference type="InterPro" id="IPR032799">
    <property type="entry name" value="TAXi_C"/>
</dbReference>
<dbReference type="InterPro" id="IPR032861">
    <property type="entry name" value="TAXi_N"/>
</dbReference>
<keyword evidence="5" id="KW-0325">Glycoprotein</keyword>
<organism evidence="7 8">
    <name type="scientific">Citrus x changshan-huyou</name>
    <dbReference type="NCBI Taxonomy" id="2935761"/>
    <lineage>
        <taxon>Eukaryota</taxon>
        <taxon>Viridiplantae</taxon>
        <taxon>Streptophyta</taxon>
        <taxon>Embryophyta</taxon>
        <taxon>Tracheophyta</taxon>
        <taxon>Spermatophyta</taxon>
        <taxon>Magnoliopsida</taxon>
        <taxon>eudicotyledons</taxon>
        <taxon>Gunneridae</taxon>
        <taxon>Pentapetalae</taxon>
        <taxon>rosids</taxon>
        <taxon>malvids</taxon>
        <taxon>Sapindales</taxon>
        <taxon>Rutaceae</taxon>
        <taxon>Aurantioideae</taxon>
        <taxon>Citrus</taxon>
    </lineage>
</organism>
<evidence type="ECO:0000256" key="3">
    <source>
        <dbReference type="ARBA" id="ARBA00022750"/>
    </source>
</evidence>
<evidence type="ECO:0000259" key="6">
    <source>
        <dbReference type="PROSITE" id="PS51767"/>
    </source>
</evidence>
<evidence type="ECO:0000313" key="7">
    <source>
        <dbReference type="EMBL" id="KAK9209613.1"/>
    </source>
</evidence>
<dbReference type="GO" id="GO:0004190">
    <property type="term" value="F:aspartic-type endopeptidase activity"/>
    <property type="evidence" value="ECO:0007669"/>
    <property type="project" value="UniProtKB-KW"/>
</dbReference>
<dbReference type="Pfam" id="PF14541">
    <property type="entry name" value="TAXi_C"/>
    <property type="match status" value="1"/>
</dbReference>
<dbReference type="GO" id="GO:0006508">
    <property type="term" value="P:proteolysis"/>
    <property type="evidence" value="ECO:0007669"/>
    <property type="project" value="UniProtKB-KW"/>
</dbReference>
<reference evidence="7 8" key="1">
    <citation type="submission" date="2024-05" db="EMBL/GenBank/DDBJ databases">
        <title>Haplotype-resolved chromosome-level genome assembly of Huyou (Citrus changshanensis).</title>
        <authorList>
            <person name="Miao C."/>
            <person name="Chen W."/>
            <person name="Wu Y."/>
            <person name="Wang L."/>
            <person name="Zhao S."/>
            <person name="Grierson D."/>
            <person name="Xu C."/>
            <person name="Chen K."/>
        </authorList>
    </citation>
    <scope>NUCLEOTIDE SEQUENCE [LARGE SCALE GENOMIC DNA]</scope>
    <source>
        <strain evidence="7">01-14</strain>
        <tissue evidence="7">Leaf</tissue>
    </source>
</reference>
<keyword evidence="8" id="KW-1185">Reference proteome</keyword>
<dbReference type="InterPro" id="IPR033121">
    <property type="entry name" value="PEPTIDASE_A1"/>
</dbReference>
<evidence type="ECO:0000256" key="5">
    <source>
        <dbReference type="ARBA" id="ARBA00023180"/>
    </source>
</evidence>
<evidence type="ECO:0000256" key="4">
    <source>
        <dbReference type="ARBA" id="ARBA00022801"/>
    </source>
</evidence>
<sequence length="449" mass="51217">MAHLQAFSVAWYISYVTVLMLLHSPSSKATGFSLKLIPLFSPESPLYPGNLTQFERIHKIFEISKARANYLASMSKPDAFLNPEDIYLRVHEKNYFYTVDVLFGTPSKSEFLLFDTGSYLIWTQCLPCVNCFNQSAPIFNPNASSTYKRIPCDDPICRRPPFRCENGQCVHRINYAGGASASGLVSTETFTFPLKNKLVCVPGVIFGCSNDNRDFSFDGNIAGILGFSVSPFSLLGQLKSTAQGLFSYCLVYAYREMEATSILRFGKDANIQRKDMKTIRMFVDRSSHYYLSLQDISVADHRIGFAPGTFALRRNGTGGCMIDTGAIATFIQRGPYEVVMRHFDEHFTSFGRQRMHNASEDWEYCYRYDSRFRAYASMTFHFDRADFKVEPTYMYFIFQNEGYFCVAISFSDRNSVVGAWQQQDTRFVYDLNTGTIRFAPENCANDHFL</sequence>
<evidence type="ECO:0000256" key="1">
    <source>
        <dbReference type="ARBA" id="ARBA00007447"/>
    </source>
</evidence>